<comment type="caution">
    <text evidence="1">The sequence shown here is derived from an EMBL/GenBank/DDBJ whole genome shotgun (WGS) entry which is preliminary data.</text>
</comment>
<evidence type="ECO:0000313" key="1">
    <source>
        <dbReference type="EMBL" id="MPC97650.1"/>
    </source>
</evidence>
<dbReference type="EMBL" id="VSRR010110842">
    <property type="protein sequence ID" value="MPC97650.1"/>
    <property type="molecule type" value="Genomic_DNA"/>
</dbReference>
<keyword evidence="2" id="KW-1185">Reference proteome</keyword>
<gene>
    <name evidence="1" type="ORF">E2C01_092974</name>
</gene>
<organism evidence="1 2">
    <name type="scientific">Portunus trituberculatus</name>
    <name type="common">Swimming crab</name>
    <name type="synonym">Neptunus trituberculatus</name>
    <dbReference type="NCBI Taxonomy" id="210409"/>
    <lineage>
        <taxon>Eukaryota</taxon>
        <taxon>Metazoa</taxon>
        <taxon>Ecdysozoa</taxon>
        <taxon>Arthropoda</taxon>
        <taxon>Crustacea</taxon>
        <taxon>Multicrustacea</taxon>
        <taxon>Malacostraca</taxon>
        <taxon>Eumalacostraca</taxon>
        <taxon>Eucarida</taxon>
        <taxon>Decapoda</taxon>
        <taxon>Pleocyemata</taxon>
        <taxon>Brachyura</taxon>
        <taxon>Eubrachyura</taxon>
        <taxon>Portunoidea</taxon>
        <taxon>Portunidae</taxon>
        <taxon>Portuninae</taxon>
        <taxon>Portunus</taxon>
    </lineage>
</organism>
<evidence type="ECO:0000313" key="2">
    <source>
        <dbReference type="Proteomes" id="UP000324222"/>
    </source>
</evidence>
<name>A0A5B7JLQ0_PORTR</name>
<reference evidence="1 2" key="1">
    <citation type="submission" date="2019-05" db="EMBL/GenBank/DDBJ databases">
        <title>Another draft genome of Portunus trituberculatus and its Hox gene families provides insights of decapod evolution.</title>
        <authorList>
            <person name="Jeong J.-H."/>
            <person name="Song I."/>
            <person name="Kim S."/>
            <person name="Choi T."/>
            <person name="Kim D."/>
            <person name="Ryu S."/>
            <person name="Kim W."/>
        </authorList>
    </citation>
    <scope>NUCLEOTIDE SEQUENCE [LARGE SCALE GENOMIC DNA]</scope>
    <source>
        <tissue evidence="1">Muscle</tissue>
    </source>
</reference>
<sequence length="32" mass="3784">MRLIDIRGKRDRVRFRKTDEGFGMVMDVSGLE</sequence>
<dbReference type="AlphaFoldDB" id="A0A5B7JLQ0"/>
<dbReference type="Proteomes" id="UP000324222">
    <property type="component" value="Unassembled WGS sequence"/>
</dbReference>
<proteinExistence type="predicted"/>
<accession>A0A5B7JLQ0</accession>
<protein>
    <submittedName>
        <fullName evidence="1">Uncharacterized protein</fullName>
    </submittedName>
</protein>